<evidence type="ECO:0000313" key="5">
    <source>
        <dbReference type="EMBL" id="GAA1714323.1"/>
    </source>
</evidence>
<dbReference type="InterPro" id="IPR011659">
    <property type="entry name" value="WD40"/>
</dbReference>
<dbReference type="EMBL" id="BAAANY010000038">
    <property type="protein sequence ID" value="GAA1714323.1"/>
    <property type="molecule type" value="Genomic_DNA"/>
</dbReference>
<keyword evidence="2" id="KW-0720">Serine protease</keyword>
<dbReference type="Gene3D" id="3.40.710.10">
    <property type="entry name" value="DD-peptidase/beta-lactamase superfamily"/>
    <property type="match status" value="1"/>
</dbReference>
<comment type="caution">
    <text evidence="5">The sequence shown here is derived from an EMBL/GenBank/DDBJ whole genome shotgun (WGS) entry which is preliminary data.</text>
</comment>
<dbReference type="InterPro" id="IPR001466">
    <property type="entry name" value="Beta-lactam-related"/>
</dbReference>
<dbReference type="Proteomes" id="UP001500618">
    <property type="component" value="Unassembled WGS sequence"/>
</dbReference>
<evidence type="ECO:0000259" key="4">
    <source>
        <dbReference type="Pfam" id="PF00326"/>
    </source>
</evidence>
<dbReference type="PANTHER" id="PTHR42776:SF4">
    <property type="entry name" value="ACYLAMINO-ACID-RELEASING ENZYME"/>
    <property type="match status" value="1"/>
</dbReference>
<evidence type="ECO:0000256" key="2">
    <source>
        <dbReference type="ARBA" id="ARBA00022825"/>
    </source>
</evidence>
<dbReference type="SUPFAM" id="SSF53474">
    <property type="entry name" value="alpha/beta-Hydrolases"/>
    <property type="match status" value="1"/>
</dbReference>
<dbReference type="GO" id="GO:0016787">
    <property type="term" value="F:hydrolase activity"/>
    <property type="evidence" value="ECO:0007669"/>
    <property type="project" value="UniProtKB-KW"/>
</dbReference>
<dbReference type="SUPFAM" id="SSF82171">
    <property type="entry name" value="DPP6 N-terminal domain-like"/>
    <property type="match status" value="1"/>
</dbReference>
<keyword evidence="2" id="KW-0645">Protease</keyword>
<dbReference type="InterPro" id="IPR001375">
    <property type="entry name" value="Peptidase_S9_cat"/>
</dbReference>
<sequence length="1104" mass="118724">MHDIVTRRLRIDDLARIAVPERPALSLDGTDLVYVLRTADIDADRDVRSLWRVSPDGGTEPCRLTYGSSDTAPVWSPDGSRIAFLRATDGPAQLWVLPMEGGEPEQLTTLPLGAATPMWSPDCGRIAFSAPVGENDRRTRAPIVADRIDYQADGAGLLGTTRTQVHVFDVADRTCRQVTSGDSYASDPAWSPDGAQLAYAARTAADLTFTAPVYVIDAVDPQATPSRVGPADAIADTVTWTADGRALLVSATLGCPVGHAGLWRIALDDGFEPLNLAAALDRNVMPGSLGYPGGLPQVVGQTVTFCVRDRGYTHLYAVDVSGGEPRRVLGGRRQSVSDLSAAGEVVATVLSTPTSFGEIAIVDSGGTRVCTTHGSELSEVEPFERIEREFGISDGTRVHGWLVRDPAAAEPQPLLLDIHGGPHNAWSGAADEAHLYHQELAARGWTVLLLNPRASDGYGERFYQAGLSGWGIADAKDFLEPLDELVADGTADPERLAVAGYSYGGFMTCYLTSRDQRFAAAVAGGPVSDLTSMVGTSDMGHYLATYEFGGPPWQRASQYEAMSPLSQVDQVRTPTLILQGVADLRCPVGQAQQWYSALLERAVPTRLVLYPDASHSFVLDGRPSHRLDFNHRVADWVQQYAGRRPARIDAGHWQRRLDELAERHRVPGATLGILRLGPGGEDELVEAAYGVVNASTGVPVTTDTVFQIGSIGKVWTATAVLQLVDEGKLDLDAPIVEVLPEVRLADPEAARRVTMRHLLTHTSGIDGDVFTDTGRGDDCVEAYVSQLDKAAQNHPIGATWSYCNSGFVLAGRVIEKLTGDTWDAAMRARIFTPLGLERAVTLPEEALLQRAAVGHLADGEAAPVWCLPRSVGPAGLITTTAADVLAFVRMHLAGGLAADGTRVLSEQAVAAMAAHQVDLPDKHTLGDSWGLGWLRMEWDGHRLIGHDGRTIGQDAFLRVLPTQGLAVTLLTNGGNSRDLYEDLYREIFAELAGVAMPEPLGPAAEPVNVDTTPHLGRYERASCRVDVFVRDGKPILRTTVTGPLADLEPDPVVEHDLMPADGSGNLFVIRRPGLRTWTPVTFYSLPTGERYVHLGGRATPRISD</sequence>
<dbReference type="InterPro" id="IPR029058">
    <property type="entry name" value="AB_hydrolase_fold"/>
</dbReference>
<dbReference type="InterPro" id="IPR011042">
    <property type="entry name" value="6-blade_b-propeller_TolB-like"/>
</dbReference>
<evidence type="ECO:0000313" key="6">
    <source>
        <dbReference type="Proteomes" id="UP001500618"/>
    </source>
</evidence>
<feature type="domain" description="Beta-lactamase-related" evidence="3">
    <location>
        <begin position="654"/>
        <end position="982"/>
    </location>
</feature>
<dbReference type="PANTHER" id="PTHR42776">
    <property type="entry name" value="SERINE PEPTIDASE S9 FAMILY MEMBER"/>
    <property type="match status" value="1"/>
</dbReference>
<accession>A0ABP4UY51</accession>
<dbReference type="Gene3D" id="2.120.10.30">
    <property type="entry name" value="TolB, C-terminal domain"/>
    <property type="match status" value="2"/>
</dbReference>
<proteinExistence type="predicted"/>
<dbReference type="Pfam" id="PF07676">
    <property type="entry name" value="PD40"/>
    <property type="match status" value="2"/>
</dbReference>
<dbReference type="Pfam" id="PF00326">
    <property type="entry name" value="Peptidase_S9"/>
    <property type="match status" value="1"/>
</dbReference>
<keyword evidence="6" id="KW-1185">Reference proteome</keyword>
<organism evidence="5 6">
    <name type="scientific">Fodinicola feengrottensis</name>
    <dbReference type="NCBI Taxonomy" id="435914"/>
    <lineage>
        <taxon>Bacteria</taxon>
        <taxon>Bacillati</taxon>
        <taxon>Actinomycetota</taxon>
        <taxon>Actinomycetes</taxon>
        <taxon>Mycobacteriales</taxon>
        <taxon>Fodinicola</taxon>
    </lineage>
</organism>
<feature type="domain" description="Peptidase S9 prolyl oligopeptidase catalytic" evidence="4">
    <location>
        <begin position="439"/>
        <end position="642"/>
    </location>
</feature>
<dbReference type="InterPro" id="IPR012338">
    <property type="entry name" value="Beta-lactam/transpept-like"/>
</dbReference>
<dbReference type="Gene3D" id="3.40.50.1820">
    <property type="entry name" value="alpha/beta hydrolase"/>
    <property type="match status" value="1"/>
</dbReference>
<dbReference type="Pfam" id="PF00144">
    <property type="entry name" value="Beta-lactamase"/>
    <property type="match status" value="1"/>
</dbReference>
<evidence type="ECO:0000256" key="1">
    <source>
        <dbReference type="ARBA" id="ARBA00022801"/>
    </source>
</evidence>
<keyword evidence="1 5" id="KW-0378">Hydrolase</keyword>
<evidence type="ECO:0000259" key="3">
    <source>
        <dbReference type="Pfam" id="PF00144"/>
    </source>
</evidence>
<name>A0ABP4UY51_9ACTN</name>
<reference evidence="6" key="1">
    <citation type="journal article" date="2019" name="Int. J. Syst. Evol. Microbiol.">
        <title>The Global Catalogue of Microorganisms (GCM) 10K type strain sequencing project: providing services to taxonomists for standard genome sequencing and annotation.</title>
        <authorList>
            <consortium name="The Broad Institute Genomics Platform"/>
            <consortium name="The Broad Institute Genome Sequencing Center for Infectious Disease"/>
            <person name="Wu L."/>
            <person name="Ma J."/>
        </authorList>
    </citation>
    <scope>NUCLEOTIDE SEQUENCE [LARGE SCALE GENOMIC DNA]</scope>
    <source>
        <strain evidence="6">JCM 14718</strain>
    </source>
</reference>
<dbReference type="SUPFAM" id="SSF56601">
    <property type="entry name" value="beta-lactamase/transpeptidase-like"/>
    <property type="match status" value="1"/>
</dbReference>
<protein>
    <submittedName>
        <fullName evidence="5">Serine hydrolase</fullName>
    </submittedName>
</protein>
<gene>
    <name evidence="5" type="ORF">GCM10009765_74180</name>
</gene>